<organism evidence="1 2">
    <name type="scientific">Trifolium pratense</name>
    <name type="common">Red clover</name>
    <dbReference type="NCBI Taxonomy" id="57577"/>
    <lineage>
        <taxon>Eukaryota</taxon>
        <taxon>Viridiplantae</taxon>
        <taxon>Streptophyta</taxon>
        <taxon>Embryophyta</taxon>
        <taxon>Tracheophyta</taxon>
        <taxon>Spermatophyta</taxon>
        <taxon>Magnoliopsida</taxon>
        <taxon>eudicotyledons</taxon>
        <taxon>Gunneridae</taxon>
        <taxon>Pentapetalae</taxon>
        <taxon>rosids</taxon>
        <taxon>fabids</taxon>
        <taxon>Fabales</taxon>
        <taxon>Fabaceae</taxon>
        <taxon>Papilionoideae</taxon>
        <taxon>50 kb inversion clade</taxon>
        <taxon>NPAAA clade</taxon>
        <taxon>Hologalegina</taxon>
        <taxon>IRL clade</taxon>
        <taxon>Trifolieae</taxon>
        <taxon>Trifolium</taxon>
    </lineage>
</organism>
<protein>
    <submittedName>
        <fullName evidence="1">Uncharacterized protein</fullName>
    </submittedName>
</protein>
<gene>
    <name evidence="1" type="ORF">L195_g045417</name>
</gene>
<reference evidence="1 2" key="2">
    <citation type="journal article" date="2017" name="Front. Plant Sci.">
        <title>Gene Classification and Mining of Molecular Markers Useful in Red Clover (Trifolium pratense) Breeding.</title>
        <authorList>
            <person name="Istvanek J."/>
            <person name="Dluhosova J."/>
            <person name="Dluhos P."/>
            <person name="Patkova L."/>
            <person name="Nedelnik J."/>
            <person name="Repkova J."/>
        </authorList>
    </citation>
    <scope>NUCLEOTIDE SEQUENCE [LARGE SCALE GENOMIC DNA]</scope>
    <source>
        <strain evidence="2">cv. Tatra</strain>
        <tissue evidence="1">Young leaves</tissue>
    </source>
</reference>
<proteinExistence type="predicted"/>
<name>A0A2K3MET5_TRIPR</name>
<accession>A0A2K3MET5</accession>
<comment type="caution">
    <text evidence="1">The sequence shown here is derived from an EMBL/GenBank/DDBJ whole genome shotgun (WGS) entry which is preliminary data.</text>
</comment>
<sequence length="75" mass="8939">MKEIEEKDPVRDLTAALKYLVENRSLSSEEAQFACQHFNFEVGKTEVEMWLTFNEVTKVRYVKDFFSVRSVLHFF</sequence>
<dbReference type="AlphaFoldDB" id="A0A2K3MET5"/>
<reference evidence="1 2" key="1">
    <citation type="journal article" date="2014" name="Am. J. Bot.">
        <title>Genome assembly and annotation for red clover (Trifolium pratense; Fabaceae).</title>
        <authorList>
            <person name="Istvanek J."/>
            <person name="Jaros M."/>
            <person name="Krenek A."/>
            <person name="Repkova J."/>
        </authorList>
    </citation>
    <scope>NUCLEOTIDE SEQUENCE [LARGE SCALE GENOMIC DNA]</scope>
    <source>
        <strain evidence="2">cv. Tatra</strain>
        <tissue evidence="1">Young leaves</tissue>
    </source>
</reference>
<evidence type="ECO:0000313" key="1">
    <source>
        <dbReference type="EMBL" id="PNX89298.1"/>
    </source>
</evidence>
<dbReference type="EMBL" id="ASHM01059346">
    <property type="protein sequence ID" value="PNX89298.1"/>
    <property type="molecule type" value="Genomic_DNA"/>
</dbReference>
<evidence type="ECO:0000313" key="2">
    <source>
        <dbReference type="Proteomes" id="UP000236291"/>
    </source>
</evidence>
<dbReference type="Proteomes" id="UP000236291">
    <property type="component" value="Unassembled WGS sequence"/>
</dbReference>